<dbReference type="EMBL" id="CAJVPT010046676">
    <property type="protein sequence ID" value="CAG8738531.1"/>
    <property type="molecule type" value="Genomic_DNA"/>
</dbReference>
<proteinExistence type="predicted"/>
<evidence type="ECO:0000313" key="1">
    <source>
        <dbReference type="EMBL" id="CAG8738531.1"/>
    </source>
</evidence>
<feature type="non-terminal residue" evidence="1">
    <location>
        <position position="126"/>
    </location>
</feature>
<evidence type="ECO:0000313" key="2">
    <source>
        <dbReference type="Proteomes" id="UP000789525"/>
    </source>
</evidence>
<gene>
    <name evidence="1" type="ORF">ACOLOM_LOCUS12035</name>
</gene>
<sequence>MVSHTDPTAGFEKGFSKNKKRERERNFIPKRSTKGRRIDQFACQWLFSLLDLAGVGRSIYKCQGVKREKGDADDSLDRQCEVYLQEARTPKAHLEDESSTFDDGGSVLYDSLALSVLLEYPKCSNL</sequence>
<protein>
    <submittedName>
        <fullName evidence="1">6475_t:CDS:1</fullName>
    </submittedName>
</protein>
<organism evidence="1 2">
    <name type="scientific">Acaulospora colombiana</name>
    <dbReference type="NCBI Taxonomy" id="27376"/>
    <lineage>
        <taxon>Eukaryota</taxon>
        <taxon>Fungi</taxon>
        <taxon>Fungi incertae sedis</taxon>
        <taxon>Mucoromycota</taxon>
        <taxon>Glomeromycotina</taxon>
        <taxon>Glomeromycetes</taxon>
        <taxon>Diversisporales</taxon>
        <taxon>Acaulosporaceae</taxon>
        <taxon>Acaulospora</taxon>
    </lineage>
</organism>
<accession>A0ACA9Q8D0</accession>
<reference evidence="1" key="1">
    <citation type="submission" date="2021-06" db="EMBL/GenBank/DDBJ databases">
        <authorList>
            <person name="Kallberg Y."/>
            <person name="Tangrot J."/>
            <person name="Rosling A."/>
        </authorList>
    </citation>
    <scope>NUCLEOTIDE SEQUENCE</scope>
    <source>
        <strain evidence="1">CL356</strain>
    </source>
</reference>
<comment type="caution">
    <text evidence="1">The sequence shown here is derived from an EMBL/GenBank/DDBJ whole genome shotgun (WGS) entry which is preliminary data.</text>
</comment>
<name>A0ACA9Q8D0_9GLOM</name>
<dbReference type="Proteomes" id="UP000789525">
    <property type="component" value="Unassembled WGS sequence"/>
</dbReference>
<keyword evidence="2" id="KW-1185">Reference proteome</keyword>